<keyword evidence="1" id="KW-0472">Membrane</keyword>
<keyword evidence="1" id="KW-0812">Transmembrane</keyword>
<dbReference type="Proteomes" id="UP000034273">
    <property type="component" value="Unassembled WGS sequence"/>
</dbReference>
<sequence length="117" mass="12442">MEMPAILSGESLTRLIQGAIGGAIVLAVVGFAWGGWSTASGVKQAVNKAETDATIGALAPVCATTWRTVATPEQWKEFKDMSSEWQRGDFVTKVVKIPGHTSYNYQVARACAALLAK</sequence>
<keyword evidence="1" id="KW-1133">Transmembrane helix</keyword>
<dbReference type="AlphaFoldDB" id="A0A0G1ZTI7"/>
<organism evidence="2 3">
    <name type="scientific">Candidatus Kaiserbacteria bacterium GW2011_GWA2_52_12</name>
    <dbReference type="NCBI Taxonomy" id="1618671"/>
    <lineage>
        <taxon>Bacteria</taxon>
        <taxon>Candidatus Kaiseribacteriota</taxon>
    </lineage>
</organism>
<comment type="caution">
    <text evidence="2">The sequence shown here is derived from an EMBL/GenBank/DDBJ whole genome shotgun (WGS) entry which is preliminary data.</text>
</comment>
<gene>
    <name evidence="2" type="ORF">UY67_C0034G0001</name>
</gene>
<proteinExistence type="predicted"/>
<reference evidence="2 3" key="1">
    <citation type="journal article" date="2015" name="Nature">
        <title>rRNA introns, odd ribosomes, and small enigmatic genomes across a large radiation of phyla.</title>
        <authorList>
            <person name="Brown C.T."/>
            <person name="Hug L.A."/>
            <person name="Thomas B.C."/>
            <person name="Sharon I."/>
            <person name="Castelle C.J."/>
            <person name="Singh A."/>
            <person name="Wilkins M.J."/>
            <person name="Williams K.H."/>
            <person name="Banfield J.F."/>
        </authorList>
    </citation>
    <scope>NUCLEOTIDE SEQUENCE [LARGE SCALE GENOMIC DNA]</scope>
</reference>
<name>A0A0G1ZTI7_9BACT</name>
<evidence type="ECO:0000313" key="2">
    <source>
        <dbReference type="EMBL" id="KKW22864.1"/>
    </source>
</evidence>
<evidence type="ECO:0000256" key="1">
    <source>
        <dbReference type="SAM" id="Phobius"/>
    </source>
</evidence>
<protein>
    <submittedName>
        <fullName evidence="2">Uncharacterized protein</fullName>
    </submittedName>
</protein>
<dbReference type="EMBL" id="LCQW01000034">
    <property type="protein sequence ID" value="KKW22864.1"/>
    <property type="molecule type" value="Genomic_DNA"/>
</dbReference>
<evidence type="ECO:0000313" key="3">
    <source>
        <dbReference type="Proteomes" id="UP000034273"/>
    </source>
</evidence>
<feature type="transmembrane region" description="Helical" evidence="1">
    <location>
        <begin position="12"/>
        <end position="36"/>
    </location>
</feature>
<accession>A0A0G1ZTI7</accession>
<dbReference type="STRING" id="1618671.UY67_C0034G0001"/>